<feature type="transmembrane region" description="Helical" evidence="1">
    <location>
        <begin position="143"/>
        <end position="167"/>
    </location>
</feature>
<accession>A0A9D1LQH5</accession>
<dbReference type="Proteomes" id="UP000824123">
    <property type="component" value="Unassembled WGS sequence"/>
</dbReference>
<protein>
    <submittedName>
        <fullName evidence="2">DUF368 domain-containing protein</fullName>
    </submittedName>
</protein>
<organism evidence="2 3">
    <name type="scientific">Candidatus Fimadaptatus faecigallinarum</name>
    <dbReference type="NCBI Taxonomy" id="2840814"/>
    <lineage>
        <taxon>Bacteria</taxon>
        <taxon>Bacillati</taxon>
        <taxon>Bacillota</taxon>
        <taxon>Clostridia</taxon>
        <taxon>Eubacteriales</taxon>
        <taxon>Candidatus Fimadaptatus</taxon>
    </lineage>
</organism>
<feature type="transmembrane region" description="Helical" evidence="1">
    <location>
        <begin position="113"/>
        <end position="131"/>
    </location>
</feature>
<feature type="transmembrane region" description="Helical" evidence="1">
    <location>
        <begin position="82"/>
        <end position="101"/>
    </location>
</feature>
<evidence type="ECO:0000313" key="3">
    <source>
        <dbReference type="Proteomes" id="UP000824123"/>
    </source>
</evidence>
<proteinExistence type="predicted"/>
<keyword evidence="1" id="KW-0812">Transmembrane</keyword>
<dbReference type="AlphaFoldDB" id="A0A9D1LQH5"/>
<evidence type="ECO:0000256" key="1">
    <source>
        <dbReference type="SAM" id="Phobius"/>
    </source>
</evidence>
<dbReference type="EMBL" id="DVNK01000024">
    <property type="protein sequence ID" value="HIU46203.1"/>
    <property type="molecule type" value="Genomic_DNA"/>
</dbReference>
<dbReference type="PROSITE" id="PS51257">
    <property type="entry name" value="PROKAR_LIPOPROTEIN"/>
    <property type="match status" value="1"/>
</dbReference>
<reference evidence="2" key="1">
    <citation type="submission" date="2020-10" db="EMBL/GenBank/DDBJ databases">
        <authorList>
            <person name="Gilroy R."/>
        </authorList>
    </citation>
    <scope>NUCLEOTIDE SEQUENCE</scope>
    <source>
        <strain evidence="2">ChiSxjej2B14-8506</strain>
    </source>
</reference>
<reference evidence="2" key="2">
    <citation type="journal article" date="2021" name="PeerJ">
        <title>Extensive microbial diversity within the chicken gut microbiome revealed by metagenomics and culture.</title>
        <authorList>
            <person name="Gilroy R."/>
            <person name="Ravi A."/>
            <person name="Getino M."/>
            <person name="Pursley I."/>
            <person name="Horton D.L."/>
            <person name="Alikhan N.F."/>
            <person name="Baker D."/>
            <person name="Gharbi K."/>
            <person name="Hall N."/>
            <person name="Watson M."/>
            <person name="Adriaenssens E.M."/>
            <person name="Foster-Nyarko E."/>
            <person name="Jarju S."/>
            <person name="Secka A."/>
            <person name="Antonio M."/>
            <person name="Oren A."/>
            <person name="Chaudhuri R.R."/>
            <person name="La Ragione R."/>
            <person name="Hildebrand F."/>
            <person name="Pallen M.J."/>
        </authorList>
    </citation>
    <scope>NUCLEOTIDE SEQUENCE</scope>
    <source>
        <strain evidence="2">ChiSxjej2B14-8506</strain>
    </source>
</reference>
<dbReference type="PANTHER" id="PTHR37308">
    <property type="entry name" value="INTEGRAL MEMBRANE PROTEIN"/>
    <property type="match status" value="1"/>
</dbReference>
<feature type="transmembrane region" description="Helical" evidence="1">
    <location>
        <begin position="12"/>
        <end position="36"/>
    </location>
</feature>
<keyword evidence="1" id="KW-0472">Membrane</keyword>
<name>A0A9D1LQH5_9FIRM</name>
<sequence>MRDRGAARFGAGVLIGAAGIAPGVSGCVVALSLGVYRPAIDALAHMRRQSRESAAYLAPLVMGCGVGMALAGYVLMAFMDMFAVEALYLFAGLVLGSLPGLVRAGGGWRLRCVPALALGAVAYWVLSRLLPTAPELARLDAPAALGCGAVLALGTVVPGVSSSFLLLRCGMYRAYLSALGQARLSELALIALGFVLMAAALVRVVSLIMERYPATAQLAIAGFTFMSVLDAMPPISTALSPTACMLLLPLGAGVGLLMRGESQSAVSA</sequence>
<feature type="transmembrane region" description="Helical" evidence="1">
    <location>
        <begin position="56"/>
        <end position="76"/>
    </location>
</feature>
<dbReference type="InterPro" id="IPR007163">
    <property type="entry name" value="VCA0040-like"/>
</dbReference>
<feature type="transmembrane region" description="Helical" evidence="1">
    <location>
        <begin position="239"/>
        <end position="258"/>
    </location>
</feature>
<dbReference type="PANTHER" id="PTHR37308:SF1">
    <property type="entry name" value="POLYPRENYL-PHOSPHATE TRANSPORTER"/>
    <property type="match status" value="1"/>
</dbReference>
<comment type="caution">
    <text evidence="2">The sequence shown here is derived from an EMBL/GenBank/DDBJ whole genome shotgun (WGS) entry which is preliminary data.</text>
</comment>
<gene>
    <name evidence="2" type="ORF">IAC59_02970</name>
</gene>
<dbReference type="Pfam" id="PF04018">
    <property type="entry name" value="VCA0040-like"/>
    <property type="match status" value="1"/>
</dbReference>
<evidence type="ECO:0000313" key="2">
    <source>
        <dbReference type="EMBL" id="HIU46203.1"/>
    </source>
</evidence>
<keyword evidence="1" id="KW-1133">Transmembrane helix</keyword>
<feature type="transmembrane region" description="Helical" evidence="1">
    <location>
        <begin position="187"/>
        <end position="208"/>
    </location>
</feature>